<evidence type="ECO:0000313" key="4">
    <source>
        <dbReference type="Proteomes" id="UP000799324"/>
    </source>
</evidence>
<evidence type="ECO:0000313" key="3">
    <source>
        <dbReference type="EMBL" id="KAF2656687.1"/>
    </source>
</evidence>
<dbReference type="Proteomes" id="UP000799324">
    <property type="component" value="Unassembled WGS sequence"/>
</dbReference>
<dbReference type="PANTHER" id="PTHR43040:SF1">
    <property type="entry name" value="RIBONUCLEASE D"/>
    <property type="match status" value="1"/>
</dbReference>
<feature type="region of interest" description="Disordered" evidence="1">
    <location>
        <begin position="237"/>
        <end position="263"/>
    </location>
</feature>
<proteinExistence type="predicted"/>
<dbReference type="InterPro" id="IPR012337">
    <property type="entry name" value="RNaseH-like_sf"/>
</dbReference>
<keyword evidence="3" id="KW-0378">Hydrolase</keyword>
<organism evidence="3 4">
    <name type="scientific">Lophiostoma macrostomum CBS 122681</name>
    <dbReference type="NCBI Taxonomy" id="1314788"/>
    <lineage>
        <taxon>Eukaryota</taxon>
        <taxon>Fungi</taxon>
        <taxon>Dikarya</taxon>
        <taxon>Ascomycota</taxon>
        <taxon>Pezizomycotina</taxon>
        <taxon>Dothideomycetes</taxon>
        <taxon>Pleosporomycetidae</taxon>
        <taxon>Pleosporales</taxon>
        <taxon>Lophiostomataceae</taxon>
        <taxon>Lophiostoma</taxon>
    </lineage>
</organism>
<dbReference type="Gene3D" id="3.30.420.10">
    <property type="entry name" value="Ribonuclease H-like superfamily/Ribonuclease H"/>
    <property type="match status" value="1"/>
</dbReference>
<dbReference type="SUPFAM" id="SSF53098">
    <property type="entry name" value="Ribonuclease H-like"/>
    <property type="match status" value="1"/>
</dbReference>
<evidence type="ECO:0000259" key="2">
    <source>
        <dbReference type="Pfam" id="PF01612"/>
    </source>
</evidence>
<dbReference type="GO" id="GO:0008408">
    <property type="term" value="F:3'-5' exonuclease activity"/>
    <property type="evidence" value="ECO:0007669"/>
    <property type="project" value="InterPro"/>
</dbReference>
<dbReference type="GO" id="GO:0006139">
    <property type="term" value="P:nucleobase-containing compound metabolic process"/>
    <property type="evidence" value="ECO:0007669"/>
    <property type="project" value="InterPro"/>
</dbReference>
<dbReference type="AlphaFoldDB" id="A0A6A6TBL2"/>
<evidence type="ECO:0000256" key="1">
    <source>
        <dbReference type="SAM" id="MobiDB-lite"/>
    </source>
</evidence>
<keyword evidence="3" id="KW-0540">Nuclease</keyword>
<sequence>MESINMPTAVINTVENVATLVDLIWQLPTDFPSLFVDLEGINLSRYGSISILTLLIQKDETLKHTYLFDIHTLGAHAFNTAGRHKKTLKDILESPIIRKVFFDVRNDSDALFSLFNVALQGIEDVQLMENASLLRGATPRAYLTGLASCIKFDAGLSWEERATWEAVKDEGKRLFAPERGGNYEVFNTRPMLDAIKEYCVGDVQYLPRLRLLYCANLSAEWQVRIAEATRDRLTESWSANYQPQGRDKTQGPWIDSRQAAGRG</sequence>
<name>A0A6A6TBL2_9PLEO</name>
<dbReference type="OrthoDB" id="26838at2759"/>
<keyword evidence="4" id="KW-1185">Reference proteome</keyword>
<feature type="domain" description="3'-5' exonuclease" evidence="2">
    <location>
        <begin position="20"/>
        <end position="210"/>
    </location>
</feature>
<reference evidence="3" key="1">
    <citation type="journal article" date="2020" name="Stud. Mycol.">
        <title>101 Dothideomycetes genomes: a test case for predicting lifestyles and emergence of pathogens.</title>
        <authorList>
            <person name="Haridas S."/>
            <person name="Albert R."/>
            <person name="Binder M."/>
            <person name="Bloem J."/>
            <person name="Labutti K."/>
            <person name="Salamov A."/>
            <person name="Andreopoulos B."/>
            <person name="Baker S."/>
            <person name="Barry K."/>
            <person name="Bills G."/>
            <person name="Bluhm B."/>
            <person name="Cannon C."/>
            <person name="Castanera R."/>
            <person name="Culley D."/>
            <person name="Daum C."/>
            <person name="Ezra D."/>
            <person name="Gonzalez J."/>
            <person name="Henrissat B."/>
            <person name="Kuo A."/>
            <person name="Liang C."/>
            <person name="Lipzen A."/>
            <person name="Lutzoni F."/>
            <person name="Magnuson J."/>
            <person name="Mondo S."/>
            <person name="Nolan M."/>
            <person name="Ohm R."/>
            <person name="Pangilinan J."/>
            <person name="Park H.-J."/>
            <person name="Ramirez L."/>
            <person name="Alfaro M."/>
            <person name="Sun H."/>
            <person name="Tritt A."/>
            <person name="Yoshinaga Y."/>
            <person name="Zwiers L.-H."/>
            <person name="Turgeon B."/>
            <person name="Goodwin S."/>
            <person name="Spatafora J."/>
            <person name="Crous P."/>
            <person name="Grigoriev I."/>
        </authorList>
    </citation>
    <scope>NUCLEOTIDE SEQUENCE</scope>
    <source>
        <strain evidence="3">CBS 122681</strain>
    </source>
</reference>
<keyword evidence="3" id="KW-0269">Exonuclease</keyword>
<dbReference type="GO" id="GO:0003676">
    <property type="term" value="F:nucleic acid binding"/>
    <property type="evidence" value="ECO:0007669"/>
    <property type="project" value="InterPro"/>
</dbReference>
<dbReference type="InterPro" id="IPR036397">
    <property type="entry name" value="RNaseH_sf"/>
</dbReference>
<protein>
    <submittedName>
        <fullName evidence="3">Exonuclease</fullName>
    </submittedName>
</protein>
<accession>A0A6A6TBL2</accession>
<dbReference type="PANTHER" id="PTHR43040">
    <property type="entry name" value="RIBONUCLEASE D"/>
    <property type="match status" value="1"/>
</dbReference>
<dbReference type="InterPro" id="IPR002562">
    <property type="entry name" value="3'-5'_exonuclease_dom"/>
</dbReference>
<dbReference type="EMBL" id="MU004333">
    <property type="protein sequence ID" value="KAF2656687.1"/>
    <property type="molecule type" value="Genomic_DNA"/>
</dbReference>
<gene>
    <name evidence="3" type="ORF">K491DRAFT_656035</name>
</gene>
<dbReference type="Pfam" id="PF01612">
    <property type="entry name" value="DNA_pol_A_exo1"/>
    <property type="match status" value="1"/>
</dbReference>